<evidence type="ECO:0008006" key="3">
    <source>
        <dbReference type="Google" id="ProtNLM"/>
    </source>
</evidence>
<dbReference type="KEGG" id="dde:Dde_1154"/>
<sequence length="151" mass="17619">MRCYTPRHFRIEELVPPQMAAHPRAAVRRNLLMLFDMDALRTLDLLRRRYGPVTVNTWHAGGNRTLSGWRPWDCATGAALSQHKYGRAFDCLFRDATPQEVRHDLLLRPDDEEFRAIRRIEAFEGMNWFHFDTGNHDRQGHGIAVVRGNTH</sequence>
<gene>
    <name evidence="1" type="ordered locus">Dde_1154</name>
</gene>
<evidence type="ECO:0000313" key="2">
    <source>
        <dbReference type="Proteomes" id="UP000002710"/>
    </source>
</evidence>
<dbReference type="RefSeq" id="WP_011367177.1">
    <property type="nucleotide sequence ID" value="NC_007519.1"/>
</dbReference>
<dbReference type="InterPro" id="IPR009045">
    <property type="entry name" value="Zn_M74/Hedgehog-like"/>
</dbReference>
<name>Q313E1_OLEA2</name>
<dbReference type="eggNOG" id="ENOG5032U1R">
    <property type="taxonomic scope" value="Bacteria"/>
</dbReference>
<dbReference type="HOGENOM" id="CLU_147226_0_0_7"/>
<dbReference type="SUPFAM" id="SSF55166">
    <property type="entry name" value="Hedgehog/DD-peptidase"/>
    <property type="match status" value="1"/>
</dbReference>
<accession>Q313E1</accession>
<dbReference type="Proteomes" id="UP000002710">
    <property type="component" value="Chromosome"/>
</dbReference>
<reference evidence="1 2" key="1">
    <citation type="journal article" date="2011" name="J. Bacteriol.">
        <title>Complete genome sequence and updated annotation of Desulfovibrio alaskensis G20.</title>
        <authorList>
            <person name="Hauser L.J."/>
            <person name="Land M.L."/>
            <person name="Brown S.D."/>
            <person name="Larimer F."/>
            <person name="Keller K.L."/>
            <person name="Rapp-Giles B.J."/>
            <person name="Price M.N."/>
            <person name="Lin M."/>
            <person name="Bruce D.C."/>
            <person name="Detter J.C."/>
            <person name="Tapia R."/>
            <person name="Han C.S."/>
            <person name="Goodwin L.A."/>
            <person name="Cheng J.F."/>
            <person name="Pitluck S."/>
            <person name="Copeland A."/>
            <person name="Lucas S."/>
            <person name="Nolan M."/>
            <person name="Lapidus A.L."/>
            <person name="Palumbo A.V."/>
            <person name="Wall J.D."/>
        </authorList>
    </citation>
    <scope>NUCLEOTIDE SEQUENCE [LARGE SCALE GENOMIC DNA]</scope>
    <source>
        <strain evidence="2">ATCC BAA 1058 / DSM 17464 / G20</strain>
    </source>
</reference>
<protein>
    <recommendedName>
        <fullName evidence="3">Peptidase M15A</fullName>
    </recommendedName>
</protein>
<evidence type="ECO:0000313" key="1">
    <source>
        <dbReference type="EMBL" id="ABB37955.1"/>
    </source>
</evidence>
<dbReference type="EMBL" id="CP000112">
    <property type="protein sequence ID" value="ABB37955.1"/>
    <property type="molecule type" value="Genomic_DNA"/>
</dbReference>
<proteinExistence type="predicted"/>
<organism evidence="1 2">
    <name type="scientific">Oleidesulfovibrio alaskensis (strain ATCC BAA-1058 / DSM 17464 / G20)</name>
    <name type="common">Desulfovibrio alaskensis</name>
    <dbReference type="NCBI Taxonomy" id="207559"/>
    <lineage>
        <taxon>Bacteria</taxon>
        <taxon>Pseudomonadati</taxon>
        <taxon>Thermodesulfobacteriota</taxon>
        <taxon>Desulfovibrionia</taxon>
        <taxon>Desulfovibrionales</taxon>
        <taxon>Desulfovibrionaceae</taxon>
        <taxon>Oleidesulfovibrio</taxon>
    </lineage>
</organism>
<dbReference type="AlphaFoldDB" id="Q313E1"/>
<dbReference type="STRING" id="207559.Dde_1154"/>
<keyword evidence="2" id="KW-1185">Reference proteome</keyword>
<dbReference type="Gene3D" id="3.30.1380.10">
    <property type="match status" value="1"/>
</dbReference>